<dbReference type="Proteomes" id="UP001597347">
    <property type="component" value="Unassembled WGS sequence"/>
</dbReference>
<dbReference type="Gene3D" id="3.40.50.720">
    <property type="entry name" value="NAD(P)-binding Rossmann-like Domain"/>
    <property type="match status" value="1"/>
</dbReference>
<keyword evidence="3" id="KW-1185">Reference proteome</keyword>
<protein>
    <submittedName>
        <fullName evidence="2">NAD-dependent epimerase/dehydratase family protein</fullName>
    </submittedName>
</protein>
<comment type="caution">
    <text evidence="2">The sequence shown here is derived from an EMBL/GenBank/DDBJ whole genome shotgun (WGS) entry which is preliminary data.</text>
</comment>
<dbReference type="PANTHER" id="PTHR48079:SF6">
    <property type="entry name" value="NAD(P)-BINDING DOMAIN-CONTAINING PROTEIN-RELATED"/>
    <property type="match status" value="1"/>
</dbReference>
<evidence type="ECO:0000259" key="1">
    <source>
        <dbReference type="Pfam" id="PF01370"/>
    </source>
</evidence>
<name>A0ABW4LD30_9MICO</name>
<evidence type="ECO:0000313" key="2">
    <source>
        <dbReference type="EMBL" id="MFD1721428.1"/>
    </source>
</evidence>
<accession>A0ABW4LD30</accession>
<gene>
    <name evidence="2" type="ORF">ACFSBI_07695</name>
</gene>
<dbReference type="RefSeq" id="WP_377933648.1">
    <property type="nucleotide sequence ID" value="NZ_JBHUEA010000009.1"/>
</dbReference>
<dbReference type="Pfam" id="PF01370">
    <property type="entry name" value="Epimerase"/>
    <property type="match status" value="1"/>
</dbReference>
<organism evidence="2 3">
    <name type="scientific">Amnibacterium endophyticum</name>
    <dbReference type="NCBI Taxonomy" id="2109337"/>
    <lineage>
        <taxon>Bacteria</taxon>
        <taxon>Bacillati</taxon>
        <taxon>Actinomycetota</taxon>
        <taxon>Actinomycetes</taxon>
        <taxon>Micrococcales</taxon>
        <taxon>Microbacteriaceae</taxon>
        <taxon>Amnibacterium</taxon>
    </lineage>
</organism>
<dbReference type="EMBL" id="JBHUEA010000009">
    <property type="protein sequence ID" value="MFD1721428.1"/>
    <property type="molecule type" value="Genomic_DNA"/>
</dbReference>
<feature type="domain" description="NAD-dependent epimerase/dehydratase" evidence="1">
    <location>
        <begin position="3"/>
        <end position="236"/>
    </location>
</feature>
<reference evidence="3" key="1">
    <citation type="journal article" date="2019" name="Int. J. Syst. Evol. Microbiol.">
        <title>The Global Catalogue of Microorganisms (GCM) 10K type strain sequencing project: providing services to taxonomists for standard genome sequencing and annotation.</title>
        <authorList>
            <consortium name="The Broad Institute Genomics Platform"/>
            <consortium name="The Broad Institute Genome Sequencing Center for Infectious Disease"/>
            <person name="Wu L."/>
            <person name="Ma J."/>
        </authorList>
    </citation>
    <scope>NUCLEOTIDE SEQUENCE [LARGE SCALE GENOMIC DNA]</scope>
    <source>
        <strain evidence="3">CGMCC 1.12471</strain>
    </source>
</reference>
<dbReference type="InterPro" id="IPR036291">
    <property type="entry name" value="NAD(P)-bd_dom_sf"/>
</dbReference>
<proteinExistence type="predicted"/>
<evidence type="ECO:0000313" key="3">
    <source>
        <dbReference type="Proteomes" id="UP001597347"/>
    </source>
</evidence>
<dbReference type="InterPro" id="IPR001509">
    <property type="entry name" value="Epimerase_deHydtase"/>
</dbReference>
<dbReference type="SUPFAM" id="SSF51735">
    <property type="entry name" value="NAD(P)-binding Rossmann-fold domains"/>
    <property type="match status" value="1"/>
</dbReference>
<dbReference type="InterPro" id="IPR051783">
    <property type="entry name" value="NAD(P)-dependent_oxidoreduct"/>
</dbReference>
<sequence length="337" mass="35959">MRIVVTGATGNVGTAVLARLHQEDVDLVGVVRRPPEPIGPYAGVEWRPADVAEGPGRLVEAFRGADAVVHLAWLLQPNHREAVLAATNVGGTRHVLEAVAEAGVPQVVAASSVGAYSPGPKTRRVDESWPTGGIATSHYARHKAVVERMLDAFEQEFPATRVARMRPGLVMQAAAGEELRVLFGGRALPTRWIGRVPVPVLPLPPRVRSQVVHADDLADAFARAVLQRASGAFNVAAEPEVGPADVARLLGGRWLPVRIAPVRGLAWLAWQLHLVAADPGWLDIATSVPLMSTERARSELGWTPRHDAIDALAEAIRGVSDRARQAGSPHLDDARGA</sequence>
<dbReference type="PANTHER" id="PTHR48079">
    <property type="entry name" value="PROTEIN YEEZ"/>
    <property type="match status" value="1"/>
</dbReference>